<organism evidence="1 2">
    <name type="scientific">Morella rubra</name>
    <name type="common">Chinese bayberry</name>
    <dbReference type="NCBI Taxonomy" id="262757"/>
    <lineage>
        <taxon>Eukaryota</taxon>
        <taxon>Viridiplantae</taxon>
        <taxon>Streptophyta</taxon>
        <taxon>Embryophyta</taxon>
        <taxon>Tracheophyta</taxon>
        <taxon>Spermatophyta</taxon>
        <taxon>Magnoliopsida</taxon>
        <taxon>eudicotyledons</taxon>
        <taxon>Gunneridae</taxon>
        <taxon>Pentapetalae</taxon>
        <taxon>rosids</taxon>
        <taxon>fabids</taxon>
        <taxon>Fagales</taxon>
        <taxon>Myricaceae</taxon>
        <taxon>Morella</taxon>
    </lineage>
</organism>
<proteinExistence type="predicted"/>
<protein>
    <submittedName>
        <fullName evidence="1">Uncharacterized protein</fullName>
    </submittedName>
</protein>
<reference evidence="1 2" key="1">
    <citation type="journal article" date="2019" name="Plant Biotechnol. J.">
        <title>The red bayberry genome and genetic basis of sex determination.</title>
        <authorList>
            <person name="Jia H.M."/>
            <person name="Jia H.J."/>
            <person name="Cai Q.L."/>
            <person name="Wang Y."/>
            <person name="Zhao H.B."/>
            <person name="Yang W.F."/>
            <person name="Wang G.Y."/>
            <person name="Li Y.H."/>
            <person name="Zhan D.L."/>
            <person name="Shen Y.T."/>
            <person name="Niu Q.F."/>
            <person name="Chang L."/>
            <person name="Qiu J."/>
            <person name="Zhao L."/>
            <person name="Xie H.B."/>
            <person name="Fu W.Y."/>
            <person name="Jin J."/>
            <person name="Li X.W."/>
            <person name="Jiao Y."/>
            <person name="Zhou C.C."/>
            <person name="Tu T."/>
            <person name="Chai C.Y."/>
            <person name="Gao J.L."/>
            <person name="Fan L.J."/>
            <person name="van de Weg E."/>
            <person name="Wang J.Y."/>
            <person name="Gao Z.S."/>
        </authorList>
    </citation>
    <scope>NUCLEOTIDE SEQUENCE [LARGE SCALE GENOMIC DNA]</scope>
    <source>
        <tissue evidence="1">Leaves</tissue>
    </source>
</reference>
<dbReference type="AlphaFoldDB" id="A0A6A1UL81"/>
<dbReference type="OrthoDB" id="1536762at2759"/>
<accession>A0A6A1UL81</accession>
<evidence type="ECO:0000313" key="2">
    <source>
        <dbReference type="Proteomes" id="UP000516437"/>
    </source>
</evidence>
<dbReference type="Pfam" id="PF05553">
    <property type="entry name" value="DUF761"/>
    <property type="match status" value="1"/>
</dbReference>
<sequence>MSCLSLKLPPAPKVWKSFTSRLQSKLHKLHMSKAIKKPRNRVKKSTGGGGAWPSLLIDQRLKRRKRHVHAHRAHPLREYFFEKKTAPVFVDKLFKGPVAELVAEPCPPKGKNFKLLDQPAAVQESGGLAEKTFSADDLWESLGLASPQMRGVDERAEEFITRFRAEMEVQEMLARDS</sequence>
<keyword evidence="2" id="KW-1185">Reference proteome</keyword>
<name>A0A6A1UL81_9ROSI</name>
<dbReference type="EMBL" id="RXIC02000111">
    <property type="protein sequence ID" value="KAB1200936.1"/>
    <property type="molecule type" value="Genomic_DNA"/>
</dbReference>
<comment type="caution">
    <text evidence="1">The sequence shown here is derived from an EMBL/GenBank/DDBJ whole genome shotgun (WGS) entry which is preliminary data.</text>
</comment>
<gene>
    <name evidence="1" type="ORF">CJ030_MR0G005872</name>
</gene>
<dbReference type="InterPro" id="IPR008480">
    <property type="entry name" value="DUF761_pln"/>
</dbReference>
<dbReference type="Proteomes" id="UP000516437">
    <property type="component" value="Unassembled WGS sequence"/>
</dbReference>
<evidence type="ECO:0000313" key="1">
    <source>
        <dbReference type="EMBL" id="KAB1200936.1"/>
    </source>
</evidence>